<reference evidence="1 2" key="1">
    <citation type="submission" date="2009-01" db="EMBL/GenBank/DDBJ databases">
        <title>Complete sequence of chromosome of Methylobacterium nodulans ORS 2060.</title>
        <authorList>
            <consortium name="US DOE Joint Genome Institute"/>
            <person name="Lucas S."/>
            <person name="Copeland A."/>
            <person name="Lapidus A."/>
            <person name="Glavina del Rio T."/>
            <person name="Dalin E."/>
            <person name="Tice H."/>
            <person name="Bruce D."/>
            <person name="Goodwin L."/>
            <person name="Pitluck S."/>
            <person name="Sims D."/>
            <person name="Brettin T."/>
            <person name="Detter J.C."/>
            <person name="Han C."/>
            <person name="Larimer F."/>
            <person name="Land M."/>
            <person name="Hauser L."/>
            <person name="Kyrpides N."/>
            <person name="Ivanova N."/>
            <person name="Marx C.J."/>
            <person name="Richardson P."/>
        </authorList>
    </citation>
    <scope>NUCLEOTIDE SEQUENCE [LARGE SCALE GENOMIC DNA]</scope>
    <source>
        <strain evidence="2">LMG 21967 / CNCM I-2342 / ORS 2060</strain>
    </source>
</reference>
<gene>
    <name evidence="1" type="ordered locus">Mnod_2033</name>
</gene>
<proteinExistence type="predicted"/>
<dbReference type="AlphaFoldDB" id="B8ITD3"/>
<dbReference type="HOGENOM" id="CLU_3009127_0_0_5"/>
<protein>
    <submittedName>
        <fullName evidence="1">Uncharacterized protein</fullName>
    </submittedName>
</protein>
<dbReference type="KEGG" id="mno:Mnod_2033"/>
<dbReference type="EMBL" id="CP001349">
    <property type="protein sequence ID" value="ACL57019.1"/>
    <property type="molecule type" value="Genomic_DNA"/>
</dbReference>
<organism evidence="1 2">
    <name type="scientific">Methylobacterium nodulans (strain LMG 21967 / CNCM I-2342 / ORS 2060)</name>
    <dbReference type="NCBI Taxonomy" id="460265"/>
    <lineage>
        <taxon>Bacteria</taxon>
        <taxon>Pseudomonadati</taxon>
        <taxon>Pseudomonadota</taxon>
        <taxon>Alphaproteobacteria</taxon>
        <taxon>Hyphomicrobiales</taxon>
        <taxon>Methylobacteriaceae</taxon>
        <taxon>Methylobacterium</taxon>
    </lineage>
</organism>
<sequence>MAAAHAPRMGADFIGRAPYVRWLTLGFWPVSNESTQGPMRQIQTGVRHGRRLAVAG</sequence>
<keyword evidence="2" id="KW-1185">Reference proteome</keyword>
<dbReference type="Proteomes" id="UP000008207">
    <property type="component" value="Chromosome"/>
</dbReference>
<name>B8ITD3_METNO</name>
<evidence type="ECO:0000313" key="1">
    <source>
        <dbReference type="EMBL" id="ACL57019.1"/>
    </source>
</evidence>
<dbReference type="STRING" id="460265.Mnod_2033"/>
<accession>B8ITD3</accession>
<evidence type="ECO:0000313" key="2">
    <source>
        <dbReference type="Proteomes" id="UP000008207"/>
    </source>
</evidence>